<dbReference type="PROSITE" id="PS50966">
    <property type="entry name" value="ZF_SWIM"/>
    <property type="match status" value="1"/>
</dbReference>
<evidence type="ECO:0000256" key="1">
    <source>
        <dbReference type="ARBA" id="ARBA00022801"/>
    </source>
</evidence>
<dbReference type="STRING" id="188932.AY601_0734"/>
<dbReference type="InterPro" id="IPR049730">
    <property type="entry name" value="SNF2/RAD54-like_C"/>
</dbReference>
<organism evidence="6 7">
    <name type="scientific">Pedobacter cryoconitis</name>
    <dbReference type="NCBI Taxonomy" id="188932"/>
    <lineage>
        <taxon>Bacteria</taxon>
        <taxon>Pseudomonadati</taxon>
        <taxon>Bacteroidota</taxon>
        <taxon>Sphingobacteriia</taxon>
        <taxon>Sphingobacteriales</taxon>
        <taxon>Sphingobacteriaceae</taxon>
        <taxon>Pedobacter</taxon>
    </lineage>
</organism>
<keyword evidence="6" id="KW-0547">Nucleotide-binding</keyword>
<dbReference type="GO" id="GO:0015616">
    <property type="term" value="F:DNA translocase activity"/>
    <property type="evidence" value="ECO:0007669"/>
    <property type="project" value="TreeGrafter"/>
</dbReference>
<evidence type="ECO:0000259" key="5">
    <source>
        <dbReference type="PROSITE" id="PS51194"/>
    </source>
</evidence>
<dbReference type="Gene3D" id="3.40.50.10810">
    <property type="entry name" value="Tandem AAA-ATPase domain"/>
    <property type="match status" value="1"/>
</dbReference>
<dbReference type="PANTHER" id="PTHR45629">
    <property type="entry name" value="SNF2/RAD54 FAMILY MEMBER"/>
    <property type="match status" value="1"/>
</dbReference>
<dbReference type="CDD" id="cd18012">
    <property type="entry name" value="DEXQc_arch_SWI2_SNF2"/>
    <property type="match status" value="1"/>
</dbReference>
<proteinExistence type="predicted"/>
<dbReference type="GO" id="GO:0004386">
    <property type="term" value="F:helicase activity"/>
    <property type="evidence" value="ECO:0007669"/>
    <property type="project" value="UniProtKB-KW"/>
</dbReference>
<dbReference type="InterPro" id="IPR038718">
    <property type="entry name" value="SNF2-like_sf"/>
</dbReference>
<dbReference type="InterPro" id="IPR000330">
    <property type="entry name" value="SNF2_N"/>
</dbReference>
<dbReference type="EMBL" id="QLLR01000002">
    <property type="protein sequence ID" value="RAJ35583.1"/>
    <property type="molecule type" value="Genomic_DNA"/>
</dbReference>
<evidence type="ECO:0000313" key="7">
    <source>
        <dbReference type="Proteomes" id="UP000249754"/>
    </source>
</evidence>
<dbReference type="GO" id="GO:0008270">
    <property type="term" value="F:zinc ion binding"/>
    <property type="evidence" value="ECO:0007669"/>
    <property type="project" value="UniProtKB-KW"/>
</dbReference>
<evidence type="ECO:0000259" key="4">
    <source>
        <dbReference type="PROSITE" id="PS51192"/>
    </source>
</evidence>
<keyword evidence="6" id="KW-0067">ATP-binding</keyword>
<name>A0A327T772_9SPHI</name>
<dbReference type="InterPro" id="IPR001650">
    <property type="entry name" value="Helicase_C-like"/>
</dbReference>
<dbReference type="SMART" id="SM00490">
    <property type="entry name" value="HELICc"/>
    <property type="match status" value="1"/>
</dbReference>
<dbReference type="PROSITE" id="PS51192">
    <property type="entry name" value="HELICASE_ATP_BIND_1"/>
    <property type="match status" value="1"/>
</dbReference>
<evidence type="ECO:0000259" key="3">
    <source>
        <dbReference type="PROSITE" id="PS50966"/>
    </source>
</evidence>
<feature type="domain" description="Helicase ATP-binding" evidence="4">
    <location>
        <begin position="705"/>
        <end position="864"/>
    </location>
</feature>
<accession>A0A327T772</accession>
<keyword evidence="2" id="KW-0479">Metal-binding</keyword>
<dbReference type="InterPro" id="IPR007527">
    <property type="entry name" value="Znf_SWIM"/>
</dbReference>
<feature type="domain" description="Helicase C-terminal" evidence="5">
    <location>
        <begin position="987"/>
        <end position="1142"/>
    </location>
</feature>
<keyword evidence="2" id="KW-0862">Zinc</keyword>
<dbReference type="PANTHER" id="PTHR45629:SF7">
    <property type="entry name" value="DNA EXCISION REPAIR PROTEIN ERCC-6-RELATED"/>
    <property type="match status" value="1"/>
</dbReference>
<keyword evidence="6" id="KW-0347">Helicase</keyword>
<keyword evidence="1" id="KW-0378">Hydrolase</keyword>
<dbReference type="SMART" id="SM00487">
    <property type="entry name" value="DEXDc"/>
    <property type="match status" value="1"/>
</dbReference>
<keyword evidence="2" id="KW-0863">Zinc-finger</keyword>
<feature type="domain" description="SWIM-type" evidence="3">
    <location>
        <begin position="96"/>
        <end position="132"/>
    </location>
</feature>
<reference evidence="6 7" key="1">
    <citation type="submission" date="2018-06" db="EMBL/GenBank/DDBJ databases">
        <title>Genomic Encyclopedia of Archaeal and Bacterial Type Strains, Phase II (KMG-II): from individual species to whole genera.</title>
        <authorList>
            <person name="Goeker M."/>
        </authorList>
    </citation>
    <scope>NUCLEOTIDE SEQUENCE [LARGE SCALE GENOMIC DNA]</scope>
    <source>
        <strain evidence="6 7">DSM 14825</strain>
    </source>
</reference>
<dbReference type="AlphaFoldDB" id="A0A327T772"/>
<sequence>MKYFYSFSYFKHPAESLIFIGYTMADIPNLFETAKNPSDTYIIADFKPILFNTVFILKHSSAQADTTAPDYFNLAPQHISIGYASFINNNTAIKFPQVDVRLHQNDLILSCRCPALKSRLCEHQMQVLFNLIERPELRVFFDQQLRHEKIRAFATAYGLENESPDDLFTLEYANKKFEIIPVIKDLLPITKESNTLLKELLLPKPGLPFLKHNPVEEDTNKILVLKQHRYYSHFQADLLECTLTATGKIKNPLKQLNAMDYIWATENPEELKFYTAISKFQQNYETAQAEADINGLKALVKNPLELDVFYHDPKISPNLTISSVIPVKLKSLQLDIRLAVNLTNGFYTISGELILDNKAYDLKLLNIKFSYFIFYNGTLYLIDNPDFLRVVDFFRQNNNHLVIHESKYAEFKEDILSKLENKIHINYSYLKPATHEQLKETHFDQSTEKIIYLSDSENYVLITPVMKYGNVEVPVLSRKQIHAADHAGNIFTVTRDEQEELQFISSMTHQHPHFEEQLDKDCFYLHKKRFLDEGWFLAAFEEWHQQNITILGFNQLKGNHVNPNKAKITIAVNSGLNWFDTAFEVAFGNQKVPLKHLHRSIRNKSKFVKLGDGTMGLLPQEWIDRLTKYFNAGEVVDESIRTPKVNFTEITDLYEDEVLSAEVKLELSAYKAKIADFKNIKKVEIPAALNATLRDYQKEGLNWLNFLDEFNFGGCLADDMGLGKTIQIIAFILSQRNKGHQNTNLIVVPTTLIFNWQAEIAKFAPDLKIHTIYGADRIKDHEDFSNYEIILTSYGTLLYDISWLKNYFFNYIFLDESQTIKNPDSLRYSAVRLLQSRNKIAITGTPIENNTFDLYGQLSFACPGLLGSKQYFRDHYSSPIDKFKDTRAATNLKKKVSPFILRRTKKEVASELPDKTEMVIYCEMGTTQKNAYDACKNEYKKFLLSEKDDHAEKHTLHILKGLTQLRQICNSPALLKDNLLHGATSSKITTLMEEIDSHSPQHKILVFSQFVTMLDLIKKELEHKEIPFEYLSGKTTNREKKVENFQQNDNIRVFLISLKAGGTGLNLTQADYVYLVDPWWNPAVENQAIDRCYRIGQKKNVVAIRLICPDTIEEKIMKLQETKKELVNDIIQTDTSLLKSLSKADLIELFS</sequence>
<dbReference type="InterPro" id="IPR050496">
    <property type="entry name" value="SNF2_RAD54_helicase_repair"/>
</dbReference>
<dbReference type="Pfam" id="PF00271">
    <property type="entry name" value="Helicase_C"/>
    <property type="match status" value="1"/>
</dbReference>
<dbReference type="GO" id="GO:0016787">
    <property type="term" value="F:hydrolase activity"/>
    <property type="evidence" value="ECO:0007669"/>
    <property type="project" value="UniProtKB-KW"/>
</dbReference>
<dbReference type="CDD" id="cd18793">
    <property type="entry name" value="SF2_C_SNF"/>
    <property type="match status" value="1"/>
</dbReference>
<dbReference type="PROSITE" id="PS51194">
    <property type="entry name" value="HELICASE_CTER"/>
    <property type="match status" value="1"/>
</dbReference>
<dbReference type="InterPro" id="IPR027417">
    <property type="entry name" value="P-loop_NTPase"/>
</dbReference>
<evidence type="ECO:0000313" key="6">
    <source>
        <dbReference type="EMBL" id="RAJ35583.1"/>
    </source>
</evidence>
<protein>
    <submittedName>
        <fullName evidence="6">SNF2 family DNA or RNA helicase</fullName>
    </submittedName>
</protein>
<gene>
    <name evidence="6" type="ORF">LY11_00829</name>
</gene>
<dbReference type="GO" id="GO:0005524">
    <property type="term" value="F:ATP binding"/>
    <property type="evidence" value="ECO:0007669"/>
    <property type="project" value="InterPro"/>
</dbReference>
<dbReference type="SUPFAM" id="SSF52540">
    <property type="entry name" value="P-loop containing nucleoside triphosphate hydrolases"/>
    <property type="match status" value="2"/>
</dbReference>
<dbReference type="Gene3D" id="3.40.50.300">
    <property type="entry name" value="P-loop containing nucleotide triphosphate hydrolases"/>
    <property type="match status" value="1"/>
</dbReference>
<evidence type="ECO:0000256" key="2">
    <source>
        <dbReference type="PROSITE-ProRule" id="PRU00325"/>
    </source>
</evidence>
<dbReference type="InterPro" id="IPR014001">
    <property type="entry name" value="Helicase_ATP-bd"/>
</dbReference>
<comment type="caution">
    <text evidence="6">The sequence shown here is derived from an EMBL/GenBank/DDBJ whole genome shotgun (WGS) entry which is preliminary data.</text>
</comment>
<dbReference type="Proteomes" id="UP000249754">
    <property type="component" value="Unassembled WGS sequence"/>
</dbReference>
<dbReference type="Pfam" id="PF00176">
    <property type="entry name" value="SNF2-rel_dom"/>
    <property type="match status" value="1"/>
</dbReference>